<protein>
    <submittedName>
        <fullName evidence="1">Unkown protein</fullName>
    </submittedName>
</protein>
<evidence type="ECO:0000313" key="1">
    <source>
        <dbReference type="EMBL" id="BAN21415.1"/>
    </source>
</evidence>
<proteinExistence type="evidence at transcript level"/>
<reference evidence="1" key="1">
    <citation type="journal article" date="2013" name="PLoS ONE">
        <title>Gene expression in gut symbiotic organ of stinkbug affected by extracellular bacterial symbiont.</title>
        <authorList>
            <person name="Futahashi R."/>
            <person name="Tanaka K."/>
            <person name="Tanahashi M."/>
            <person name="Nikoh N."/>
            <person name="Kikuchi Y."/>
            <person name="Lee B.L."/>
            <person name="Fukatsu T."/>
        </authorList>
    </citation>
    <scope>NUCLEOTIDE SEQUENCE</scope>
    <source>
        <tissue evidence="1">Midgut</tissue>
    </source>
</reference>
<organism evidence="1">
    <name type="scientific">Riptortus pedestris</name>
    <name type="common">Bean bug</name>
    <dbReference type="NCBI Taxonomy" id="329032"/>
    <lineage>
        <taxon>Eukaryota</taxon>
        <taxon>Metazoa</taxon>
        <taxon>Ecdysozoa</taxon>
        <taxon>Arthropoda</taxon>
        <taxon>Hexapoda</taxon>
        <taxon>Insecta</taxon>
        <taxon>Pterygota</taxon>
        <taxon>Neoptera</taxon>
        <taxon>Paraneoptera</taxon>
        <taxon>Hemiptera</taxon>
        <taxon>Heteroptera</taxon>
        <taxon>Panheteroptera</taxon>
        <taxon>Pentatomomorpha</taxon>
        <taxon>Coreoidea</taxon>
        <taxon>Alydidae</taxon>
        <taxon>Riptortus</taxon>
    </lineage>
</organism>
<dbReference type="AlphaFoldDB" id="R4WKQ8"/>
<sequence length="57" mass="6721">MVIFCLNLINFQEINKKISNEIFCKIDLSCRNMCFLYVTYLEKKVLQTASTQICCFT</sequence>
<dbReference type="EMBL" id="AK418200">
    <property type="protein sequence ID" value="BAN21415.1"/>
    <property type="molecule type" value="mRNA"/>
</dbReference>
<accession>R4WKQ8</accession>
<name>R4WKQ8_RIPPE</name>